<dbReference type="InterPro" id="IPR036937">
    <property type="entry name" value="Adhesion_dom_fimbrial_sf"/>
</dbReference>
<evidence type="ECO:0000256" key="1">
    <source>
        <dbReference type="ARBA" id="ARBA00004561"/>
    </source>
</evidence>
<evidence type="ECO:0000313" key="7">
    <source>
        <dbReference type="Proteomes" id="UP000254088"/>
    </source>
</evidence>
<comment type="subcellular location">
    <subcellularLocation>
        <location evidence="1">Fimbrium</location>
    </subcellularLocation>
</comment>
<dbReference type="SUPFAM" id="SSF49401">
    <property type="entry name" value="Bacterial adhesins"/>
    <property type="match status" value="2"/>
</dbReference>
<evidence type="ECO:0000256" key="2">
    <source>
        <dbReference type="ARBA" id="ARBA00006671"/>
    </source>
</evidence>
<dbReference type="EMBL" id="UGEX01000003">
    <property type="protein sequence ID" value="STM59440.1"/>
    <property type="molecule type" value="Genomic_DNA"/>
</dbReference>
<proteinExistence type="inferred from homology"/>
<keyword evidence="4" id="KW-0281">Fimbrium</keyword>
<accession>A0A377E7C3</accession>
<gene>
    <name evidence="6" type="primary">sfmH</name>
    <name evidence="6" type="ORF">NCTC10429_06090</name>
</gene>
<name>A0A377E7C3_ECOLX</name>
<dbReference type="InterPro" id="IPR000259">
    <property type="entry name" value="Adhesion_dom_fimbrial"/>
</dbReference>
<dbReference type="GO" id="GO:0043709">
    <property type="term" value="P:cell adhesion involved in single-species biofilm formation"/>
    <property type="evidence" value="ECO:0007669"/>
    <property type="project" value="TreeGrafter"/>
</dbReference>
<evidence type="ECO:0000313" key="6">
    <source>
        <dbReference type="EMBL" id="STM59440.1"/>
    </source>
</evidence>
<keyword evidence="3" id="KW-0732">Signal</keyword>
<evidence type="ECO:0000256" key="4">
    <source>
        <dbReference type="ARBA" id="ARBA00023263"/>
    </source>
</evidence>
<dbReference type="Pfam" id="PF00419">
    <property type="entry name" value="Fimbrial"/>
    <property type="match status" value="2"/>
</dbReference>
<dbReference type="GO" id="GO:0009289">
    <property type="term" value="C:pilus"/>
    <property type="evidence" value="ECO:0007669"/>
    <property type="project" value="UniProtKB-SubCell"/>
</dbReference>
<dbReference type="InterPro" id="IPR050263">
    <property type="entry name" value="Bact_Fimbrial_Adh_Pro"/>
</dbReference>
<dbReference type="InterPro" id="IPR008966">
    <property type="entry name" value="Adhesion_dom_sf"/>
</dbReference>
<feature type="domain" description="Fimbrial-type adhesion" evidence="5">
    <location>
        <begin position="177"/>
        <end position="313"/>
    </location>
</feature>
<reference evidence="6 7" key="1">
    <citation type="submission" date="2018-06" db="EMBL/GenBank/DDBJ databases">
        <authorList>
            <consortium name="Pathogen Informatics"/>
            <person name="Doyle S."/>
        </authorList>
    </citation>
    <scope>NUCLEOTIDE SEQUENCE [LARGE SCALE GENOMIC DNA]</scope>
    <source>
        <strain evidence="6 7">NCTC10429</strain>
    </source>
</reference>
<organism evidence="6 7">
    <name type="scientific">Escherichia coli</name>
    <dbReference type="NCBI Taxonomy" id="562"/>
    <lineage>
        <taxon>Bacteria</taxon>
        <taxon>Pseudomonadati</taxon>
        <taxon>Pseudomonadota</taxon>
        <taxon>Gammaproteobacteria</taxon>
        <taxon>Enterobacterales</taxon>
        <taxon>Enterobacteriaceae</taxon>
        <taxon>Escherichia</taxon>
    </lineage>
</organism>
<dbReference type="Proteomes" id="UP000254088">
    <property type="component" value="Unassembled WGS sequence"/>
</dbReference>
<dbReference type="PANTHER" id="PTHR33420">
    <property type="entry name" value="FIMBRIAL SUBUNIT ELFA-RELATED"/>
    <property type="match status" value="1"/>
</dbReference>
<feature type="domain" description="Fimbrial-type adhesion" evidence="5">
    <location>
        <begin position="358"/>
        <end position="412"/>
    </location>
</feature>
<dbReference type="AlphaFoldDB" id="A0A377E7C3"/>
<evidence type="ECO:0000259" key="5">
    <source>
        <dbReference type="Pfam" id="PF00419"/>
    </source>
</evidence>
<protein>
    <submittedName>
        <fullName evidence="6">Fimbrial protein</fullName>
    </submittedName>
</protein>
<dbReference type="NCBIfam" id="NF011746">
    <property type="entry name" value="PRK15199.1"/>
    <property type="match status" value="1"/>
</dbReference>
<sequence length="432" mass="47078">MACLWLTNISWATVCANSTGVAEDEHYDLSNVFNSTNNQPGQIVVLPEKSGWVGVSAICPPGTLVNYTYRSYVTNFIVQETIDNYKYMQLNDYLLGAMSLVDSVMDIQFPPQNYIRMGTDPNVSQNLPFGVMDSRLIFRLKVIRPFINMVEIPRQVMFTVYVTSTPYDPLVTPVYTISFGGRVEVPQNCELNAGQIVEFDFGDIGASLFSAAGPGNRPAGVMPQTKSIAVKCTNVAAQAYLTMRLEASAVSGQAMVSDNQDLGFIVADQNDTPITPNDLNSVIPFRLDAAAAANVTLRAWPISITGQKPTKGRLARWGIYASIINEVRRMRRVLFSCFCGLLWSSSGWAADPLGTININLHGNVVDFSCTVNTADIDKTVDLGRWPTTQLLNAGDTTALVPFSLRLEGCPPGSVCDFIYGNAGIRYQPAGSG</sequence>
<evidence type="ECO:0000256" key="3">
    <source>
        <dbReference type="ARBA" id="ARBA00022729"/>
    </source>
</evidence>
<dbReference type="PANTHER" id="PTHR33420:SF31">
    <property type="entry name" value="TYPE 1 FIMBRIN D-MANNOSE SPECIFIC ADHESIN"/>
    <property type="match status" value="1"/>
</dbReference>
<comment type="similarity">
    <text evidence="2">Belongs to the fimbrial protein family.</text>
</comment>
<dbReference type="Gene3D" id="2.60.40.1090">
    <property type="entry name" value="Fimbrial-type adhesion domain"/>
    <property type="match status" value="2"/>
</dbReference>